<dbReference type="AlphaFoldDB" id="A0A399EHZ1"/>
<accession>A0A399EHZ1</accession>
<gene>
    <name evidence="3" type="ORF">Mlute_02371</name>
</gene>
<dbReference type="SUPFAM" id="SSF48452">
    <property type="entry name" value="TPR-like"/>
    <property type="match status" value="1"/>
</dbReference>
<dbReference type="InterPro" id="IPR011990">
    <property type="entry name" value="TPR-like_helical_dom_sf"/>
</dbReference>
<sequence>MFRRFSRRRVLQGLLGGLVLWSPARARPAGFPQYPYRSIVFGRFLDDSYALAPTPGPKPFREWLEAAYQARYQESLRQALAQRRARLEATPDPRKRAALEEATAAWLHRAVKALIPRFSLERGFEFFNAVRFGERQCLLQSVLIAGLLQEAGLEAGVAMVWKNPLGQESNLGHAVALLRGSDGQDRLVDASDPTPFMRHPGLYLWDASARDYRFVEVSFGPEGVVRGYTRLADGRPLPLGQARPLDTAFLRSQFDYYRGERAPGGFIGPSTPAGLEASARFLERAIVRQPRNPLAVYGLGYVYRKQGRLEAARKQFQRAYRLYLAQGHVPPGPQEAQRWAEA</sequence>
<dbReference type="InterPro" id="IPR019734">
    <property type="entry name" value="TPR_rpt"/>
</dbReference>
<feature type="repeat" description="TPR" evidence="1">
    <location>
        <begin position="293"/>
        <end position="326"/>
    </location>
</feature>
<dbReference type="Proteomes" id="UP000265800">
    <property type="component" value="Unassembled WGS sequence"/>
</dbReference>
<reference evidence="3 4" key="1">
    <citation type="submission" date="2018-08" db="EMBL/GenBank/DDBJ databases">
        <title>Meiothermus luteus KCTC 52599 genome sequencing project.</title>
        <authorList>
            <person name="Da Costa M.S."/>
            <person name="Albuquerque L."/>
            <person name="Raposo P."/>
            <person name="Froufe H.J.C."/>
            <person name="Barroso C.S."/>
            <person name="Egas C."/>
        </authorList>
    </citation>
    <scope>NUCLEOTIDE SEQUENCE [LARGE SCALE GENOMIC DNA]</scope>
    <source>
        <strain evidence="3 4">KCTC 52599</strain>
    </source>
</reference>
<dbReference type="Gene3D" id="1.25.40.10">
    <property type="entry name" value="Tetratricopeptide repeat domain"/>
    <property type="match status" value="1"/>
</dbReference>
<feature type="signal peptide" evidence="2">
    <location>
        <begin position="1"/>
        <end position="26"/>
    </location>
</feature>
<name>A0A399EHZ1_9DEIN</name>
<evidence type="ECO:0000313" key="4">
    <source>
        <dbReference type="Proteomes" id="UP000265800"/>
    </source>
</evidence>
<feature type="chain" id="PRO_5017329353" evidence="2">
    <location>
        <begin position="27"/>
        <end position="342"/>
    </location>
</feature>
<evidence type="ECO:0000256" key="2">
    <source>
        <dbReference type="SAM" id="SignalP"/>
    </source>
</evidence>
<dbReference type="PROSITE" id="PS50005">
    <property type="entry name" value="TPR"/>
    <property type="match status" value="1"/>
</dbReference>
<dbReference type="OrthoDB" id="29761at2"/>
<protein>
    <submittedName>
        <fullName evidence="3">Tetratricopeptide repeat protein</fullName>
    </submittedName>
</protein>
<organism evidence="3 4">
    <name type="scientific">Meiothermus luteus</name>
    <dbReference type="NCBI Taxonomy" id="2026184"/>
    <lineage>
        <taxon>Bacteria</taxon>
        <taxon>Thermotogati</taxon>
        <taxon>Deinococcota</taxon>
        <taxon>Deinococci</taxon>
        <taxon>Thermales</taxon>
        <taxon>Thermaceae</taxon>
        <taxon>Meiothermus</taxon>
    </lineage>
</organism>
<evidence type="ECO:0000256" key="1">
    <source>
        <dbReference type="PROSITE-ProRule" id="PRU00339"/>
    </source>
</evidence>
<comment type="caution">
    <text evidence="3">The sequence shown here is derived from an EMBL/GenBank/DDBJ whole genome shotgun (WGS) entry which is preliminary data.</text>
</comment>
<dbReference type="EMBL" id="QWKZ01000095">
    <property type="protein sequence ID" value="RIH82860.1"/>
    <property type="molecule type" value="Genomic_DNA"/>
</dbReference>
<keyword evidence="1" id="KW-0802">TPR repeat</keyword>
<proteinExistence type="predicted"/>
<evidence type="ECO:0000313" key="3">
    <source>
        <dbReference type="EMBL" id="RIH82860.1"/>
    </source>
</evidence>
<keyword evidence="2" id="KW-0732">Signal</keyword>
<keyword evidence="4" id="KW-1185">Reference proteome</keyword>